<dbReference type="GO" id="GO:0051213">
    <property type="term" value="F:dioxygenase activity"/>
    <property type="evidence" value="ECO:0007669"/>
    <property type="project" value="UniProtKB-KW"/>
</dbReference>
<dbReference type="InterPro" id="IPR042098">
    <property type="entry name" value="TauD-like_sf"/>
</dbReference>
<evidence type="ECO:0000256" key="1">
    <source>
        <dbReference type="ARBA" id="ARBA00023002"/>
    </source>
</evidence>
<dbReference type="SUPFAM" id="SSF51197">
    <property type="entry name" value="Clavaminate synthase-like"/>
    <property type="match status" value="1"/>
</dbReference>
<keyword evidence="4" id="KW-0223">Dioxygenase</keyword>
<dbReference type="EMBL" id="LAQI01000203">
    <property type="protein sequence ID" value="KKY15000.1"/>
    <property type="molecule type" value="Genomic_DNA"/>
</dbReference>
<dbReference type="Proteomes" id="UP000034182">
    <property type="component" value="Unassembled WGS sequence"/>
</dbReference>
<keyword evidence="1" id="KW-0560">Oxidoreductase</keyword>
<keyword evidence="2" id="KW-0045">Antibiotic biosynthesis</keyword>
<accession>A0A0G2GD42</accession>
<dbReference type="GO" id="GO:0017000">
    <property type="term" value="P:antibiotic biosynthetic process"/>
    <property type="evidence" value="ECO:0007669"/>
    <property type="project" value="UniProtKB-KW"/>
</dbReference>
<evidence type="ECO:0000313" key="5">
    <source>
        <dbReference type="Proteomes" id="UP000034182"/>
    </source>
</evidence>
<evidence type="ECO:0000256" key="2">
    <source>
        <dbReference type="ARBA" id="ARBA00023194"/>
    </source>
</evidence>
<dbReference type="Gene3D" id="3.60.130.10">
    <property type="entry name" value="Clavaminate synthase-like"/>
    <property type="match status" value="1"/>
</dbReference>
<reference evidence="4 5" key="1">
    <citation type="submission" date="2015-03" db="EMBL/GenBank/DDBJ databases">
        <authorList>
            <person name="Morales-Cruz A."/>
            <person name="Amrine K.C."/>
            <person name="Cantu D."/>
        </authorList>
    </citation>
    <scope>NUCLEOTIDE SEQUENCE [LARGE SCALE GENOMIC DNA]</scope>
    <source>
        <strain evidence="4">DS831</strain>
    </source>
</reference>
<protein>
    <submittedName>
        <fullName evidence="4">Putative taurine catabolism dioxygenase</fullName>
    </submittedName>
</protein>
<feature type="domain" description="TauD/TfdA-like" evidence="3">
    <location>
        <begin position="125"/>
        <end position="353"/>
    </location>
</feature>
<dbReference type="AlphaFoldDB" id="A0A0G2GD42"/>
<comment type="caution">
    <text evidence="4">The sequence shown here is derived from an EMBL/GenBank/DDBJ whole genome shotgun (WGS) entry which is preliminary data.</text>
</comment>
<reference evidence="4 5" key="2">
    <citation type="submission" date="2015-05" db="EMBL/GenBank/DDBJ databases">
        <title>Distinctive expansion of gene families associated with plant cell wall degradation and secondary metabolism in the genomes of grapevine trunk pathogens.</title>
        <authorList>
            <person name="Lawrence D.P."/>
            <person name="Travadon R."/>
            <person name="Rolshausen P.E."/>
            <person name="Baumgartner K."/>
        </authorList>
    </citation>
    <scope>NUCLEOTIDE SEQUENCE [LARGE SCALE GENOMIC DNA]</scope>
    <source>
        <strain evidence="4">DS831</strain>
    </source>
</reference>
<dbReference type="InterPro" id="IPR050411">
    <property type="entry name" value="AlphaKG_dependent_hydroxylases"/>
</dbReference>
<name>A0A0G2GD42_9PEZI</name>
<organism evidence="4 5">
    <name type="scientific">Diplodia seriata</name>
    <dbReference type="NCBI Taxonomy" id="420778"/>
    <lineage>
        <taxon>Eukaryota</taxon>
        <taxon>Fungi</taxon>
        <taxon>Dikarya</taxon>
        <taxon>Ascomycota</taxon>
        <taxon>Pezizomycotina</taxon>
        <taxon>Dothideomycetes</taxon>
        <taxon>Dothideomycetes incertae sedis</taxon>
        <taxon>Botryosphaeriales</taxon>
        <taxon>Botryosphaeriaceae</taxon>
        <taxon>Diplodia</taxon>
    </lineage>
</organism>
<dbReference type="Pfam" id="PF02668">
    <property type="entry name" value="TauD"/>
    <property type="match status" value="1"/>
</dbReference>
<gene>
    <name evidence="4" type="ORF">UCDDS831_g07877</name>
</gene>
<sequence length="404" mass="44662">MKGFTALSAISKAYEMNIPEHFLVPDFSAEVLAGKILSSAEAARPGKDPLQGFPSHPGNADLCWTGADIEPRHYLIQFSAEDIAALENAMAGFKNLELPLSSLDPTVFYLPTELAARLRVVSKIIHTGIGFAVLRGLDPERYSEEENAIMYCGVASHIGIQRSANSRGMAMVHIRDATNDARPKNIADGEKLAPSKRKGGMRFHADRMYADMLSLYIRGQAAVGGEQYIASSWTIYNKLMQQAPEILRVLAGEWKWAPEDNSPPGTPNRMPALLHQDGRIILQLVWAPFVANPGLATPAQRLALDTVQQLAEENCMRLDQQPGDIQVINNLAILHTRSAFADSPSRKRHLLRLGLRDPSEAWRMPPRYEELFGKAFLIPTDEQTIPVTDFDAWGETTTEDANHG</sequence>
<evidence type="ECO:0000313" key="4">
    <source>
        <dbReference type="EMBL" id="KKY15000.1"/>
    </source>
</evidence>
<dbReference type="PANTHER" id="PTHR10696">
    <property type="entry name" value="GAMMA-BUTYROBETAINE HYDROXYLASE-RELATED"/>
    <property type="match status" value="1"/>
</dbReference>
<proteinExistence type="predicted"/>
<dbReference type="InterPro" id="IPR003819">
    <property type="entry name" value="TauD/TfdA-like"/>
</dbReference>
<dbReference type="PANTHER" id="PTHR10696:SF56">
    <property type="entry name" value="TAUD_TFDA-LIKE DOMAIN-CONTAINING PROTEIN"/>
    <property type="match status" value="1"/>
</dbReference>
<evidence type="ECO:0000259" key="3">
    <source>
        <dbReference type="Pfam" id="PF02668"/>
    </source>
</evidence>